<evidence type="ECO:0000313" key="6">
    <source>
        <dbReference type="EMBL" id="ORA33165.1"/>
    </source>
</evidence>
<dbReference type="OrthoDB" id="3194402at2"/>
<dbReference type="PANTHER" id="PTHR44846">
    <property type="entry name" value="MANNOSYL-D-GLYCERATE TRANSPORT/METABOLISM SYSTEM REPRESSOR MNGR-RELATED"/>
    <property type="match status" value="1"/>
</dbReference>
<feature type="domain" description="HTH gntR-type" evidence="4">
    <location>
        <begin position="8"/>
        <end position="76"/>
    </location>
</feature>
<dbReference type="Proteomes" id="UP000192441">
    <property type="component" value="Unassembled WGS sequence"/>
</dbReference>
<evidence type="ECO:0000313" key="5">
    <source>
        <dbReference type="EMBL" id="BBZ15418.1"/>
    </source>
</evidence>
<dbReference type="PRINTS" id="PR00035">
    <property type="entry name" value="HTHGNTR"/>
</dbReference>
<dbReference type="PANTHER" id="PTHR44846:SF17">
    <property type="entry name" value="GNTR-FAMILY TRANSCRIPTIONAL REGULATOR"/>
    <property type="match status" value="1"/>
</dbReference>
<keyword evidence="1" id="KW-0805">Transcription regulation</keyword>
<dbReference type="Gene3D" id="1.10.10.10">
    <property type="entry name" value="Winged helix-like DNA-binding domain superfamily/Winged helix DNA-binding domain"/>
    <property type="match status" value="1"/>
</dbReference>
<dbReference type="InterPro" id="IPR036388">
    <property type="entry name" value="WH-like_DNA-bd_sf"/>
</dbReference>
<dbReference type="InterPro" id="IPR000524">
    <property type="entry name" value="Tscrpt_reg_HTH_GntR"/>
</dbReference>
<reference evidence="5" key="3">
    <citation type="submission" date="2020-02" db="EMBL/GenBank/DDBJ databases">
        <authorList>
            <person name="Matsumoto Y."/>
            <person name="Kinjo T."/>
            <person name="Motooka D."/>
            <person name="Nabeya D."/>
            <person name="Jung N."/>
            <person name="Uechi K."/>
            <person name="Horii T."/>
            <person name="Iida T."/>
            <person name="Fujita J."/>
            <person name="Nakamura S."/>
        </authorList>
    </citation>
    <scope>NUCLEOTIDE SEQUENCE</scope>
    <source>
        <strain evidence="5">JCM 12687</strain>
        <plasmid evidence="5">pJCM12687</plasmid>
    </source>
</reference>
<dbReference type="Pfam" id="PF07702">
    <property type="entry name" value="UTRA"/>
    <property type="match status" value="1"/>
</dbReference>
<dbReference type="AlphaFoldDB" id="A0A7I7WHQ5"/>
<keyword evidence="2" id="KW-0238">DNA-binding</keyword>
<dbReference type="GO" id="GO:0045892">
    <property type="term" value="P:negative regulation of DNA-templated transcription"/>
    <property type="evidence" value="ECO:0007669"/>
    <property type="project" value="TreeGrafter"/>
</dbReference>
<keyword evidence="5" id="KW-0614">Plasmid</keyword>
<evidence type="ECO:0000256" key="2">
    <source>
        <dbReference type="ARBA" id="ARBA00023125"/>
    </source>
</evidence>
<dbReference type="EMBL" id="AP022607">
    <property type="protein sequence ID" value="BBZ15418.1"/>
    <property type="molecule type" value="Genomic_DNA"/>
</dbReference>
<dbReference type="InterPro" id="IPR011663">
    <property type="entry name" value="UTRA"/>
</dbReference>
<name>A0A7I7WHQ5_9MYCO</name>
<dbReference type="SMART" id="SM00866">
    <property type="entry name" value="UTRA"/>
    <property type="match status" value="1"/>
</dbReference>
<sequence length="244" mass="27516">MTDITSTEHLYIQVERALRKSISEGECPVGSRLPTEQQLAQWFSVSRYTVREALRRLREENLVSSRPRRGTRVVRRPGSDQRDVMSIDDLRTFAAGTRLALESIEMVTINAELSELTGLSGGEKWLAVRGSRRAEDAQVPLCWIEYFINRCFAGVGRFLPRHNGAIFALIEDLYGVSILQAREEITAILTPAELAVALRVPPGTPALRVRRTYLTSDGVVAQVTVNTYAASRFRHCMTIRRARR</sequence>
<dbReference type="SUPFAM" id="SSF46785">
    <property type="entry name" value="Winged helix' DNA-binding domain"/>
    <property type="match status" value="1"/>
</dbReference>
<dbReference type="SUPFAM" id="SSF64288">
    <property type="entry name" value="Chorismate lyase-like"/>
    <property type="match status" value="1"/>
</dbReference>
<gene>
    <name evidence="6" type="ORF">BST20_23230</name>
    <name evidence="5" type="ORF">MBRA_56130</name>
</gene>
<dbReference type="InterPro" id="IPR028978">
    <property type="entry name" value="Chorismate_lyase_/UTRA_dom_sf"/>
</dbReference>
<reference evidence="6 7" key="1">
    <citation type="submission" date="2016-12" db="EMBL/GenBank/DDBJ databases">
        <title>The new phylogeny of genus Mycobacterium.</title>
        <authorList>
            <person name="Tortoli E."/>
            <person name="Trovato A."/>
            <person name="Cirillo D.M."/>
        </authorList>
    </citation>
    <scope>NUCLEOTIDE SEQUENCE [LARGE SCALE GENOMIC DNA]</scope>
    <source>
        <strain evidence="6 7">DSM 44624</strain>
    </source>
</reference>
<dbReference type="GO" id="GO:0003677">
    <property type="term" value="F:DNA binding"/>
    <property type="evidence" value="ECO:0007669"/>
    <property type="project" value="UniProtKB-KW"/>
</dbReference>
<accession>A0A7I7WHQ5</accession>
<organism evidence="6 7">
    <name type="scientific">Mycobacterium branderi</name>
    <dbReference type="NCBI Taxonomy" id="43348"/>
    <lineage>
        <taxon>Bacteria</taxon>
        <taxon>Bacillati</taxon>
        <taxon>Actinomycetota</taxon>
        <taxon>Actinomycetes</taxon>
        <taxon>Mycobacteriales</taxon>
        <taxon>Mycobacteriaceae</taxon>
        <taxon>Mycobacterium</taxon>
    </lineage>
</organism>
<dbReference type="CDD" id="cd07377">
    <property type="entry name" value="WHTH_GntR"/>
    <property type="match status" value="1"/>
</dbReference>
<reference evidence="5 8" key="2">
    <citation type="journal article" date="2019" name="Emerg. Microbes Infect.">
        <title>Comprehensive subspecies identification of 175 nontuberculous mycobacteria species based on 7547 genomic profiles.</title>
        <authorList>
            <person name="Matsumoto Y."/>
            <person name="Kinjo T."/>
            <person name="Motooka D."/>
            <person name="Nabeya D."/>
            <person name="Jung N."/>
            <person name="Uechi K."/>
            <person name="Horii T."/>
            <person name="Iida T."/>
            <person name="Fujita J."/>
            <person name="Nakamura S."/>
        </authorList>
    </citation>
    <scope>NUCLEOTIDE SEQUENCE [LARGE SCALE GENOMIC DNA]</scope>
    <source>
        <strain evidence="5 8">JCM 12687</strain>
        <plasmid evidence="5">pJCM12687</plasmid>
    </source>
</reference>
<dbReference type="GO" id="GO:0003700">
    <property type="term" value="F:DNA-binding transcription factor activity"/>
    <property type="evidence" value="ECO:0007669"/>
    <property type="project" value="InterPro"/>
</dbReference>
<protein>
    <submittedName>
        <fullName evidence="6">GntR family transcriptional regulator</fullName>
    </submittedName>
</protein>
<keyword evidence="3" id="KW-0804">Transcription</keyword>
<geneLocation type="plasmid" evidence="5 8">
    <name>pJCM12687</name>
</geneLocation>
<dbReference type="RefSeq" id="WP_083133760.1">
    <property type="nucleotide sequence ID" value="NZ_AP022607.1"/>
</dbReference>
<evidence type="ECO:0000256" key="3">
    <source>
        <dbReference type="ARBA" id="ARBA00023163"/>
    </source>
</evidence>
<dbReference type="Proteomes" id="UP000467379">
    <property type="component" value="Plasmid pJCM12687"/>
</dbReference>
<dbReference type="InterPro" id="IPR036390">
    <property type="entry name" value="WH_DNA-bd_sf"/>
</dbReference>
<evidence type="ECO:0000313" key="7">
    <source>
        <dbReference type="Proteomes" id="UP000192441"/>
    </source>
</evidence>
<proteinExistence type="predicted"/>
<dbReference type="Pfam" id="PF00392">
    <property type="entry name" value="GntR"/>
    <property type="match status" value="1"/>
</dbReference>
<evidence type="ECO:0000313" key="8">
    <source>
        <dbReference type="Proteomes" id="UP000467379"/>
    </source>
</evidence>
<evidence type="ECO:0000259" key="4">
    <source>
        <dbReference type="PROSITE" id="PS50949"/>
    </source>
</evidence>
<dbReference type="SMART" id="SM00345">
    <property type="entry name" value="HTH_GNTR"/>
    <property type="match status" value="1"/>
</dbReference>
<dbReference type="PROSITE" id="PS50949">
    <property type="entry name" value="HTH_GNTR"/>
    <property type="match status" value="1"/>
</dbReference>
<dbReference type="EMBL" id="MVHM01000020">
    <property type="protein sequence ID" value="ORA33165.1"/>
    <property type="molecule type" value="Genomic_DNA"/>
</dbReference>
<dbReference type="InterPro" id="IPR050679">
    <property type="entry name" value="Bact_HTH_transcr_reg"/>
</dbReference>
<keyword evidence="8" id="KW-1185">Reference proteome</keyword>
<evidence type="ECO:0000256" key="1">
    <source>
        <dbReference type="ARBA" id="ARBA00023015"/>
    </source>
</evidence>
<dbReference type="Gene3D" id="3.40.1410.10">
    <property type="entry name" value="Chorismate lyase-like"/>
    <property type="match status" value="1"/>
</dbReference>